<dbReference type="OrthoDB" id="7365718at2"/>
<dbReference type="EMBL" id="FNAF01000004">
    <property type="protein sequence ID" value="SDD58014.1"/>
    <property type="molecule type" value="Genomic_DNA"/>
</dbReference>
<dbReference type="InterPro" id="IPR046258">
    <property type="entry name" value="DUF6291"/>
</dbReference>
<name>A0A1G6VWX7_PEPNI</name>
<sequence length="166" mass="19443">MQINFFRLFNDYADAIEMLDDNEERGLLFTAIFAHVQGEEVPEMAEKTELLFTMIRNQIDRDVESLDDSAFTDKAKKVLVREYGEEGLQLWSKLSEFINSQPYARYKCEDNLDWDYLAGELELDTDECQSMVYMLMEHDIIDPVSWKTDSEIMLSSFYYNFSGGCL</sequence>
<gene>
    <name evidence="2" type="ORF">SAMN04489866_104163</name>
</gene>
<feature type="domain" description="DUF6291" evidence="1">
    <location>
        <begin position="6"/>
        <end position="76"/>
    </location>
</feature>
<dbReference type="STRING" id="2741.SAMN04489866_104163"/>
<proteinExistence type="predicted"/>
<reference evidence="2 3" key="1">
    <citation type="submission" date="2016-10" db="EMBL/GenBank/DDBJ databases">
        <authorList>
            <person name="de Groot N.N."/>
        </authorList>
    </citation>
    <scope>NUCLEOTIDE SEQUENCE [LARGE SCALE GENOMIC DNA]</scope>
    <source>
        <strain evidence="2 3">DSM 20475</strain>
    </source>
</reference>
<evidence type="ECO:0000313" key="2">
    <source>
        <dbReference type="EMBL" id="SDD58014.1"/>
    </source>
</evidence>
<evidence type="ECO:0000259" key="1">
    <source>
        <dbReference type="Pfam" id="PF19808"/>
    </source>
</evidence>
<accession>A0A1G6VWX7</accession>
<evidence type="ECO:0000313" key="3">
    <source>
        <dbReference type="Proteomes" id="UP000198995"/>
    </source>
</evidence>
<dbReference type="AlphaFoldDB" id="A0A1G6VWX7"/>
<dbReference type="RefSeq" id="WP_091791623.1">
    <property type="nucleotide sequence ID" value="NZ_FNAF01000004.1"/>
</dbReference>
<protein>
    <recommendedName>
        <fullName evidence="1">DUF6291 domain-containing protein</fullName>
    </recommendedName>
</protein>
<dbReference type="Pfam" id="PF19808">
    <property type="entry name" value="DUF6291"/>
    <property type="match status" value="1"/>
</dbReference>
<dbReference type="Proteomes" id="UP000198995">
    <property type="component" value="Unassembled WGS sequence"/>
</dbReference>
<organism evidence="2 3">
    <name type="scientific">Peptococcus niger</name>
    <dbReference type="NCBI Taxonomy" id="2741"/>
    <lineage>
        <taxon>Bacteria</taxon>
        <taxon>Bacillati</taxon>
        <taxon>Bacillota</taxon>
        <taxon>Clostridia</taxon>
        <taxon>Eubacteriales</taxon>
        <taxon>Peptococcaceae</taxon>
        <taxon>Peptococcus</taxon>
    </lineage>
</organism>
<keyword evidence="3" id="KW-1185">Reference proteome</keyword>